<keyword evidence="2" id="KW-1185">Reference proteome</keyword>
<name>A0ACC1LH41_9FUNG</name>
<proteinExistence type="predicted"/>
<dbReference type="EMBL" id="JANBUN010000023">
    <property type="protein sequence ID" value="KAJ2807949.1"/>
    <property type="molecule type" value="Genomic_DNA"/>
</dbReference>
<evidence type="ECO:0000313" key="1">
    <source>
        <dbReference type="EMBL" id="KAJ2807949.1"/>
    </source>
</evidence>
<accession>A0ACC1LH41</accession>
<evidence type="ECO:0000313" key="2">
    <source>
        <dbReference type="Proteomes" id="UP001140087"/>
    </source>
</evidence>
<comment type="caution">
    <text evidence="1">The sequence shown here is derived from an EMBL/GenBank/DDBJ whole genome shotgun (WGS) entry which is preliminary data.</text>
</comment>
<protein>
    <submittedName>
        <fullName evidence="1">Uncharacterized protein</fullName>
    </submittedName>
</protein>
<dbReference type="Proteomes" id="UP001140087">
    <property type="component" value="Unassembled WGS sequence"/>
</dbReference>
<gene>
    <name evidence="1" type="ORF">H4R21_000270</name>
</gene>
<sequence>MALTHLRITATTSVDAMLTFIERLPQLAELTIMYLDLSDTQTDLFVPDADAGAAVEPLSRSLKSLALNYDTRLHSPDTSVAVVKYILLGTPALTELLAMQTPKSVVLGFVEEYAPRHPHLSSVELILWSDEWLEEDV</sequence>
<organism evidence="1 2">
    <name type="scientific">Coemansia helicoidea</name>
    <dbReference type="NCBI Taxonomy" id="1286919"/>
    <lineage>
        <taxon>Eukaryota</taxon>
        <taxon>Fungi</taxon>
        <taxon>Fungi incertae sedis</taxon>
        <taxon>Zoopagomycota</taxon>
        <taxon>Kickxellomycotina</taxon>
        <taxon>Kickxellomycetes</taxon>
        <taxon>Kickxellales</taxon>
        <taxon>Kickxellaceae</taxon>
        <taxon>Coemansia</taxon>
    </lineage>
</organism>
<reference evidence="1" key="1">
    <citation type="submission" date="2022-07" db="EMBL/GenBank/DDBJ databases">
        <title>Phylogenomic reconstructions and comparative analyses of Kickxellomycotina fungi.</title>
        <authorList>
            <person name="Reynolds N.K."/>
            <person name="Stajich J.E."/>
            <person name="Barry K."/>
            <person name="Grigoriev I.V."/>
            <person name="Crous P."/>
            <person name="Smith M.E."/>
        </authorList>
    </citation>
    <scope>NUCLEOTIDE SEQUENCE</scope>
    <source>
        <strain evidence="1">BCRC 34780</strain>
    </source>
</reference>